<comment type="caution">
    <text evidence="3">The sequence shown here is derived from an EMBL/GenBank/DDBJ whole genome shotgun (WGS) entry which is preliminary data.</text>
</comment>
<keyword evidence="2" id="KW-0472">Membrane</keyword>
<keyword evidence="2" id="KW-1133">Transmembrane helix</keyword>
<keyword evidence="2" id="KW-0812">Transmembrane</keyword>
<gene>
    <name evidence="3" type="ORF">ZHD862_LOCUS32446</name>
</gene>
<reference evidence="3" key="1">
    <citation type="submission" date="2021-02" db="EMBL/GenBank/DDBJ databases">
        <authorList>
            <person name="Nowell W R."/>
        </authorList>
    </citation>
    <scope>NUCLEOTIDE SEQUENCE</scope>
</reference>
<evidence type="ECO:0000256" key="2">
    <source>
        <dbReference type="SAM" id="Phobius"/>
    </source>
</evidence>
<name>A0A815K1Z7_9BILA</name>
<feature type="region of interest" description="Disordered" evidence="1">
    <location>
        <begin position="81"/>
        <end position="109"/>
    </location>
</feature>
<feature type="transmembrane region" description="Helical" evidence="2">
    <location>
        <begin position="15"/>
        <end position="33"/>
    </location>
</feature>
<feature type="compositionally biased region" description="Polar residues" evidence="1">
    <location>
        <begin position="81"/>
        <end position="102"/>
    </location>
</feature>
<evidence type="ECO:0000256" key="1">
    <source>
        <dbReference type="SAM" id="MobiDB-lite"/>
    </source>
</evidence>
<evidence type="ECO:0000313" key="3">
    <source>
        <dbReference type="EMBL" id="CAF1387467.1"/>
    </source>
</evidence>
<evidence type="ECO:0000313" key="4">
    <source>
        <dbReference type="Proteomes" id="UP000663864"/>
    </source>
</evidence>
<dbReference type="EMBL" id="CAJNOT010003504">
    <property type="protein sequence ID" value="CAF1387467.1"/>
    <property type="molecule type" value="Genomic_DNA"/>
</dbReference>
<organism evidence="3 4">
    <name type="scientific">Rotaria sordida</name>
    <dbReference type="NCBI Taxonomy" id="392033"/>
    <lineage>
        <taxon>Eukaryota</taxon>
        <taxon>Metazoa</taxon>
        <taxon>Spiralia</taxon>
        <taxon>Gnathifera</taxon>
        <taxon>Rotifera</taxon>
        <taxon>Eurotatoria</taxon>
        <taxon>Bdelloidea</taxon>
        <taxon>Philodinida</taxon>
        <taxon>Philodinidae</taxon>
        <taxon>Rotaria</taxon>
    </lineage>
</organism>
<accession>A0A815K1Z7</accession>
<sequence length="109" mass="12588">MRMNPIFVISLNKTSFILSVAFLLRFLVSIFLLNQNQKRSLYLVTYDVVQQKELIQTKFHRNDEAILALAKDLVEQFNSSTSNNIEHSTSYKKNPSGTNSESHLMHVKL</sequence>
<dbReference type="AlphaFoldDB" id="A0A815K1Z7"/>
<dbReference type="Proteomes" id="UP000663864">
    <property type="component" value="Unassembled WGS sequence"/>
</dbReference>
<proteinExistence type="predicted"/>
<protein>
    <submittedName>
        <fullName evidence="3">Uncharacterized protein</fullName>
    </submittedName>
</protein>